<dbReference type="Proteomes" id="UP000077875">
    <property type="component" value="Chromosome"/>
</dbReference>
<accession>A0A172YIZ1</accession>
<dbReference type="SMART" id="SM00345">
    <property type="entry name" value="HTH_GNTR"/>
    <property type="match status" value="1"/>
</dbReference>
<dbReference type="CDD" id="cd00609">
    <property type="entry name" value="AAT_like"/>
    <property type="match status" value="1"/>
</dbReference>
<dbReference type="PANTHER" id="PTHR46577:SF2">
    <property type="entry name" value="TRANSCRIPTIONAL REGULATORY PROTEIN"/>
    <property type="match status" value="1"/>
</dbReference>
<reference evidence="8 9" key="1">
    <citation type="submission" date="2016-04" db="EMBL/GenBank/DDBJ databases">
        <title>Complete Genome Sequence of Halotalea alkalilenta IHB B 13600.</title>
        <authorList>
            <person name="Swarnkar M.K."/>
            <person name="Sharma A."/>
            <person name="Kaushal K."/>
            <person name="Soni R."/>
            <person name="Rana S."/>
            <person name="Singh A.K."/>
            <person name="Gulati A."/>
        </authorList>
    </citation>
    <scope>NUCLEOTIDE SEQUENCE [LARGE SCALE GENOMIC DNA]</scope>
    <source>
        <strain evidence="8 9">IHB B 13600</strain>
    </source>
</reference>
<evidence type="ECO:0000256" key="2">
    <source>
        <dbReference type="ARBA" id="ARBA00022898"/>
    </source>
</evidence>
<dbReference type="InterPro" id="IPR015421">
    <property type="entry name" value="PyrdxlP-dep_Trfase_major"/>
</dbReference>
<dbReference type="InterPro" id="IPR051446">
    <property type="entry name" value="HTH_trans_reg/aminotransferase"/>
</dbReference>
<feature type="domain" description="HTH gntR-type" evidence="7">
    <location>
        <begin position="1"/>
        <end position="69"/>
    </location>
</feature>
<dbReference type="GO" id="GO:0003677">
    <property type="term" value="F:DNA binding"/>
    <property type="evidence" value="ECO:0007669"/>
    <property type="project" value="UniProtKB-KW"/>
</dbReference>
<dbReference type="KEGG" id="haa:A5892_18060"/>
<dbReference type="InterPro" id="IPR004839">
    <property type="entry name" value="Aminotransferase_I/II_large"/>
</dbReference>
<evidence type="ECO:0000256" key="6">
    <source>
        <dbReference type="SAM" id="MobiDB-lite"/>
    </source>
</evidence>
<evidence type="ECO:0000259" key="7">
    <source>
        <dbReference type="PROSITE" id="PS50949"/>
    </source>
</evidence>
<feature type="region of interest" description="Disordered" evidence="6">
    <location>
        <begin position="64"/>
        <end position="86"/>
    </location>
</feature>
<dbReference type="InterPro" id="IPR000524">
    <property type="entry name" value="Tscrpt_reg_HTH_GntR"/>
</dbReference>
<dbReference type="GO" id="GO:0030170">
    <property type="term" value="F:pyridoxal phosphate binding"/>
    <property type="evidence" value="ECO:0007669"/>
    <property type="project" value="InterPro"/>
</dbReference>
<dbReference type="CDD" id="cd07377">
    <property type="entry name" value="WHTH_GntR"/>
    <property type="match status" value="1"/>
</dbReference>
<dbReference type="InterPro" id="IPR015422">
    <property type="entry name" value="PyrdxlP-dep_Trfase_small"/>
</dbReference>
<dbReference type="GO" id="GO:0003700">
    <property type="term" value="F:DNA-binding transcription factor activity"/>
    <property type="evidence" value="ECO:0007669"/>
    <property type="project" value="InterPro"/>
</dbReference>
<sequence length="490" mass="54439">MNRYERLACELRSRIEEGYYQAGERLPSVRDLVEAHRVSISTVQHAYQLLESGGLIEARPRSGHFVRPRRERPPPPSIGRAMQRPVEVSQWDQVREGTCLLPNSKTFYLGRGMPDIDAPTLRPLLRALSRHARRQSLVTLNYDSLQGQRSLREQIARLALGAESHLHPDDLVITTGCHEAISIAMRAVGEPGAIIAVDSPSFYGSLQAIRSYGMKVMEIPTDPSRGISLDALELALEQWPIRAIQVTPSCNNPLGYGMPLEHRRALYALAQRFDVMIIEDDVYGDLEYAFPRQPTIKSLDTDGRVLLCGSFSKALAPGLRIGWIAPGRHFERAMHMKYVGTGSTATHAQLALADFIEEGHYDPHLRRMRAQYLRNRDAMLDAVAAHFPASTYATRPQGGFLLWLECAPELDSIALNQRLTEQKVRIAPGPMFSAVGKHRNCLRINYATFDPQVEAAVARVGAEVARMLEEAGQAPLAQLAEDAGAAEAAR</sequence>
<dbReference type="Pfam" id="PF00155">
    <property type="entry name" value="Aminotran_1_2"/>
    <property type="match status" value="1"/>
</dbReference>
<dbReference type="PANTHER" id="PTHR46577">
    <property type="entry name" value="HTH-TYPE TRANSCRIPTIONAL REGULATORY PROTEIN GABR"/>
    <property type="match status" value="1"/>
</dbReference>
<evidence type="ECO:0000313" key="9">
    <source>
        <dbReference type="Proteomes" id="UP000077875"/>
    </source>
</evidence>
<evidence type="ECO:0000256" key="4">
    <source>
        <dbReference type="ARBA" id="ARBA00023125"/>
    </source>
</evidence>
<name>A0A172YIZ1_9GAMM</name>
<dbReference type="AlphaFoldDB" id="A0A172YIZ1"/>
<keyword evidence="3" id="KW-0805">Transcription regulation</keyword>
<evidence type="ECO:0000256" key="5">
    <source>
        <dbReference type="ARBA" id="ARBA00023163"/>
    </source>
</evidence>
<comment type="similarity">
    <text evidence="1">In the C-terminal section; belongs to the class-I pyridoxal-phosphate-dependent aminotransferase family.</text>
</comment>
<dbReference type="InterPro" id="IPR036388">
    <property type="entry name" value="WH-like_DNA-bd_sf"/>
</dbReference>
<dbReference type="Gene3D" id="1.10.10.10">
    <property type="entry name" value="Winged helix-like DNA-binding domain superfamily/Winged helix DNA-binding domain"/>
    <property type="match status" value="1"/>
</dbReference>
<gene>
    <name evidence="8" type="ORF">A5892_18060</name>
</gene>
<dbReference type="Gene3D" id="3.90.1150.10">
    <property type="entry name" value="Aspartate Aminotransferase, domain 1"/>
    <property type="match status" value="1"/>
</dbReference>
<keyword evidence="2" id="KW-0663">Pyridoxal phosphate</keyword>
<dbReference type="PROSITE" id="PS50949">
    <property type="entry name" value="HTH_GNTR"/>
    <property type="match status" value="1"/>
</dbReference>
<evidence type="ECO:0000256" key="1">
    <source>
        <dbReference type="ARBA" id="ARBA00005384"/>
    </source>
</evidence>
<evidence type="ECO:0000313" key="8">
    <source>
        <dbReference type="EMBL" id="ANF59132.1"/>
    </source>
</evidence>
<keyword evidence="4" id="KW-0238">DNA-binding</keyword>
<evidence type="ECO:0000256" key="3">
    <source>
        <dbReference type="ARBA" id="ARBA00023015"/>
    </source>
</evidence>
<dbReference type="SUPFAM" id="SSF46785">
    <property type="entry name" value="Winged helix' DNA-binding domain"/>
    <property type="match status" value="1"/>
</dbReference>
<dbReference type="Pfam" id="PF00392">
    <property type="entry name" value="GntR"/>
    <property type="match status" value="1"/>
</dbReference>
<dbReference type="InterPro" id="IPR036390">
    <property type="entry name" value="WH_DNA-bd_sf"/>
</dbReference>
<dbReference type="SUPFAM" id="SSF53383">
    <property type="entry name" value="PLP-dependent transferases"/>
    <property type="match status" value="1"/>
</dbReference>
<dbReference type="EMBL" id="CP015243">
    <property type="protein sequence ID" value="ANF59132.1"/>
    <property type="molecule type" value="Genomic_DNA"/>
</dbReference>
<proteinExistence type="inferred from homology"/>
<organism evidence="8 9">
    <name type="scientific">Halotalea alkalilenta</name>
    <dbReference type="NCBI Taxonomy" id="376489"/>
    <lineage>
        <taxon>Bacteria</taxon>
        <taxon>Pseudomonadati</taxon>
        <taxon>Pseudomonadota</taxon>
        <taxon>Gammaproteobacteria</taxon>
        <taxon>Oceanospirillales</taxon>
        <taxon>Halomonadaceae</taxon>
        <taxon>Halotalea</taxon>
    </lineage>
</organism>
<dbReference type="InterPro" id="IPR015424">
    <property type="entry name" value="PyrdxlP-dep_Trfase"/>
</dbReference>
<protein>
    <submittedName>
        <fullName evidence="8">GntR family transcriptional regulator</fullName>
    </submittedName>
</protein>
<dbReference type="RefSeq" id="WP_064123976.1">
    <property type="nucleotide sequence ID" value="NZ_CP015243.1"/>
</dbReference>
<keyword evidence="9" id="KW-1185">Reference proteome</keyword>
<dbReference type="Gene3D" id="3.40.640.10">
    <property type="entry name" value="Type I PLP-dependent aspartate aminotransferase-like (Major domain)"/>
    <property type="match status" value="1"/>
</dbReference>
<keyword evidence="5" id="KW-0804">Transcription</keyword>